<organism evidence="4">
    <name type="scientific">Phlox drummondii</name>
    <name type="common">Annual phlox</name>
    <dbReference type="NCBI Taxonomy" id="103529"/>
    <lineage>
        <taxon>Eukaryota</taxon>
        <taxon>Viridiplantae</taxon>
        <taxon>Streptophyta</taxon>
        <taxon>Embryophyta</taxon>
        <taxon>Tracheophyta</taxon>
        <taxon>Spermatophyta</taxon>
        <taxon>Magnoliopsida</taxon>
        <taxon>eudicotyledons</taxon>
        <taxon>Gunneridae</taxon>
        <taxon>Pentapetalae</taxon>
        <taxon>asterids</taxon>
        <taxon>Ericales</taxon>
        <taxon>Polemoniaceae</taxon>
        <taxon>Phlox</taxon>
    </lineage>
</organism>
<evidence type="ECO:0000313" key="6">
    <source>
        <dbReference type="EMBL" id="AFD05121.1"/>
    </source>
</evidence>
<dbReference type="GO" id="GO:0005634">
    <property type="term" value="C:nucleus"/>
    <property type="evidence" value="ECO:0007669"/>
    <property type="project" value="UniProtKB-SubCell"/>
</dbReference>
<protein>
    <submittedName>
        <fullName evidence="4">Putative R2R3-MYB transcription factor</fullName>
    </submittedName>
</protein>
<evidence type="ECO:0000256" key="1">
    <source>
        <dbReference type="ARBA" id="ARBA00004123"/>
    </source>
</evidence>
<accession>H8ZS40</accession>
<dbReference type="AlphaFoldDB" id="H8ZS40"/>
<dbReference type="PROSITE" id="PS51294">
    <property type="entry name" value="HTH_MYB"/>
    <property type="match status" value="1"/>
</dbReference>
<dbReference type="Gene3D" id="1.10.10.60">
    <property type="entry name" value="Homeodomain-like"/>
    <property type="match status" value="1"/>
</dbReference>
<feature type="non-terminal residue" evidence="4">
    <location>
        <position position="1"/>
    </location>
</feature>
<dbReference type="EMBL" id="JN572480">
    <property type="protein sequence ID" value="AFD05109.1"/>
    <property type="molecule type" value="Genomic_DNA"/>
</dbReference>
<dbReference type="EMBL" id="JN572499">
    <property type="protein sequence ID" value="AFD05128.1"/>
    <property type="molecule type" value="Genomic_DNA"/>
</dbReference>
<sequence>AGRLPGRTANDVKNYWNTNMQKKTTIPREARFKDQKKVTEVIKIIKPQPRTFSKDFPWLKNKTNTIPDATVPTVDNITCKPPPQAAQTATPADDNNIAGVIGVAQDPLPWWEDMVMDMGMDNGNNWLSFDEPNFGNSVTVPGIEVPENNLSPDSDGDWVNNFIEDNLEIWDLLGITS</sequence>
<comment type="subcellular location">
    <subcellularLocation>
        <location evidence="1">Nucleus</location>
    </subcellularLocation>
</comment>
<reference evidence="4" key="1">
    <citation type="journal article" date="2012" name="Evolution">
        <title>Molecular signatures of selection on reproductive character displacement of flower color in phlox drummondii.</title>
        <authorList>
            <person name="Hopkins R."/>
            <person name="Levin D.A."/>
            <person name="Rausher M.D."/>
        </authorList>
    </citation>
    <scope>NUCLEOTIDE SEQUENCE</scope>
    <source>
        <strain evidence="4">969E1_25_1</strain>
        <strain evidence="5">969E1_27_1</strain>
        <strain evidence="6">969E1_31_1</strain>
        <strain evidence="7">969E1_34_2</strain>
    </source>
</reference>
<evidence type="ECO:0000313" key="7">
    <source>
        <dbReference type="EMBL" id="AFD05128.1"/>
    </source>
</evidence>
<evidence type="ECO:0000313" key="5">
    <source>
        <dbReference type="EMBL" id="AFD05113.1"/>
    </source>
</evidence>
<feature type="non-terminal residue" evidence="4">
    <location>
        <position position="177"/>
    </location>
</feature>
<dbReference type="EMBL" id="JN572492">
    <property type="protein sequence ID" value="AFD05121.1"/>
    <property type="molecule type" value="Genomic_DNA"/>
</dbReference>
<dbReference type="EMBL" id="JN572484">
    <property type="protein sequence ID" value="AFD05113.1"/>
    <property type="molecule type" value="Genomic_DNA"/>
</dbReference>
<name>H8ZS40_PHLDR</name>
<dbReference type="InterPro" id="IPR017930">
    <property type="entry name" value="Myb_dom"/>
</dbReference>
<feature type="domain" description="HTH myb-type" evidence="3">
    <location>
        <begin position="1"/>
        <end position="24"/>
    </location>
</feature>
<evidence type="ECO:0000259" key="3">
    <source>
        <dbReference type="PROSITE" id="PS51294"/>
    </source>
</evidence>
<proteinExistence type="predicted"/>
<keyword evidence="2" id="KW-0539">Nucleus</keyword>
<evidence type="ECO:0000313" key="4">
    <source>
        <dbReference type="EMBL" id="AFD05109.1"/>
    </source>
</evidence>
<evidence type="ECO:0000256" key="2">
    <source>
        <dbReference type="ARBA" id="ARBA00023242"/>
    </source>
</evidence>